<dbReference type="GO" id="GO:0005886">
    <property type="term" value="C:plasma membrane"/>
    <property type="evidence" value="ECO:0007669"/>
    <property type="project" value="UniProtKB-SubCell"/>
</dbReference>
<accession>A0A6J4TPM3</accession>
<dbReference type="EMBL" id="CADCWC010000125">
    <property type="protein sequence ID" value="CAA9527612.1"/>
    <property type="molecule type" value="Genomic_DNA"/>
</dbReference>
<keyword evidence="4 7" id="KW-0406">Ion transport</keyword>
<evidence type="ECO:0000313" key="8">
    <source>
        <dbReference type="EMBL" id="CAA9527612.1"/>
    </source>
</evidence>
<comment type="similarity">
    <text evidence="7">Belongs to the ATPase delta chain family.</text>
</comment>
<gene>
    <name evidence="7" type="primary">atpH</name>
    <name evidence="8" type="ORF">AVDCRST_MAG79-645</name>
</gene>
<evidence type="ECO:0000256" key="2">
    <source>
        <dbReference type="ARBA" id="ARBA00022448"/>
    </source>
</evidence>
<dbReference type="NCBIfam" id="TIGR01145">
    <property type="entry name" value="ATP_synt_delta"/>
    <property type="match status" value="1"/>
</dbReference>
<dbReference type="HAMAP" id="MF_01416">
    <property type="entry name" value="ATP_synth_delta_bact"/>
    <property type="match status" value="1"/>
</dbReference>
<evidence type="ECO:0000256" key="7">
    <source>
        <dbReference type="HAMAP-Rule" id="MF_01416"/>
    </source>
</evidence>
<dbReference type="InterPro" id="IPR000711">
    <property type="entry name" value="ATPase_OSCP/dsu"/>
</dbReference>
<keyword evidence="7" id="KW-1003">Cell membrane</keyword>
<dbReference type="GO" id="GO:0045259">
    <property type="term" value="C:proton-transporting ATP synthase complex"/>
    <property type="evidence" value="ECO:0007669"/>
    <property type="project" value="UniProtKB-KW"/>
</dbReference>
<sequence>MSDPAAAVYADALFAAAQEAGTLEQVGRDLDDLVGALVSSPELTRVLFNPAVAPEGKANVLRRLTDGADPLVTRTLLVLLENGRLGLIPDLQQAFGERYGVAAHKLDVQLTTAVAVDDAQAERLRAQLERSTGQTVTLQRIVDPAILGGVVLRVADLLVDASVRRRLEALRRTLQSTRLPA</sequence>
<reference evidence="8" key="1">
    <citation type="submission" date="2020-02" db="EMBL/GenBank/DDBJ databases">
        <authorList>
            <person name="Meier V. D."/>
        </authorList>
    </citation>
    <scope>NUCLEOTIDE SEQUENCE</scope>
    <source>
        <strain evidence="8">AVDCRST_MAG79</strain>
    </source>
</reference>
<evidence type="ECO:0000256" key="6">
    <source>
        <dbReference type="ARBA" id="ARBA00023310"/>
    </source>
</evidence>
<proteinExistence type="inferred from homology"/>
<comment type="function">
    <text evidence="7">This protein is part of the stalk that links CF(0) to CF(1). It either transmits conformational changes from CF(0) to CF(1) or is implicated in proton conduction.</text>
</comment>
<keyword evidence="2 7" id="KW-0813">Transport</keyword>
<evidence type="ECO:0000256" key="4">
    <source>
        <dbReference type="ARBA" id="ARBA00023065"/>
    </source>
</evidence>
<protein>
    <recommendedName>
        <fullName evidence="7">ATP synthase subunit delta</fullName>
    </recommendedName>
    <alternativeName>
        <fullName evidence="7">ATP synthase F(1) sector subunit delta</fullName>
    </alternativeName>
    <alternativeName>
        <fullName evidence="7">F-type ATPase subunit delta</fullName>
        <shortName evidence="7">F-ATPase subunit delta</shortName>
    </alternativeName>
</protein>
<dbReference type="AlphaFoldDB" id="A0A6J4TPM3"/>
<dbReference type="SUPFAM" id="SSF47928">
    <property type="entry name" value="N-terminal domain of the delta subunit of the F1F0-ATP synthase"/>
    <property type="match status" value="1"/>
</dbReference>
<organism evidence="8">
    <name type="scientific">uncultured Thermoleophilia bacterium</name>
    <dbReference type="NCBI Taxonomy" id="1497501"/>
    <lineage>
        <taxon>Bacteria</taxon>
        <taxon>Bacillati</taxon>
        <taxon>Actinomycetota</taxon>
        <taxon>Thermoleophilia</taxon>
        <taxon>environmental samples</taxon>
    </lineage>
</organism>
<dbReference type="Gene3D" id="1.10.520.20">
    <property type="entry name" value="N-terminal domain of the delta subunit of the F1F0-ATP synthase"/>
    <property type="match status" value="1"/>
</dbReference>
<evidence type="ECO:0000256" key="5">
    <source>
        <dbReference type="ARBA" id="ARBA00023136"/>
    </source>
</evidence>
<dbReference type="InterPro" id="IPR026015">
    <property type="entry name" value="ATP_synth_OSCP/delta_N_sf"/>
</dbReference>
<evidence type="ECO:0000256" key="1">
    <source>
        <dbReference type="ARBA" id="ARBA00004370"/>
    </source>
</evidence>
<evidence type="ECO:0000256" key="3">
    <source>
        <dbReference type="ARBA" id="ARBA00022781"/>
    </source>
</evidence>
<keyword evidence="6 7" id="KW-0066">ATP synthesis</keyword>
<dbReference type="PRINTS" id="PR00125">
    <property type="entry name" value="ATPASEDELTA"/>
</dbReference>
<comment type="subcellular location">
    <subcellularLocation>
        <location evidence="7">Cell membrane</location>
        <topology evidence="7">Peripheral membrane protein</topology>
    </subcellularLocation>
    <subcellularLocation>
        <location evidence="1">Membrane</location>
    </subcellularLocation>
</comment>
<dbReference type="Pfam" id="PF00213">
    <property type="entry name" value="OSCP"/>
    <property type="match status" value="1"/>
</dbReference>
<comment type="function">
    <text evidence="7">F(1)F(0) ATP synthase produces ATP from ADP in the presence of a proton or sodium gradient. F-type ATPases consist of two structural domains, F(1) containing the extramembraneous catalytic core and F(0) containing the membrane proton channel, linked together by a central stalk and a peripheral stalk. During catalysis, ATP synthesis in the catalytic domain of F(1) is coupled via a rotary mechanism of the central stalk subunits to proton translocation.</text>
</comment>
<keyword evidence="5 7" id="KW-0472">Membrane</keyword>
<keyword evidence="3 7" id="KW-0375">Hydrogen ion transport</keyword>
<dbReference type="GO" id="GO:0046933">
    <property type="term" value="F:proton-transporting ATP synthase activity, rotational mechanism"/>
    <property type="evidence" value="ECO:0007669"/>
    <property type="project" value="UniProtKB-UniRule"/>
</dbReference>
<dbReference type="PANTHER" id="PTHR11910">
    <property type="entry name" value="ATP SYNTHASE DELTA CHAIN"/>
    <property type="match status" value="1"/>
</dbReference>
<keyword evidence="7" id="KW-0139">CF(1)</keyword>
<name>A0A6J4TPM3_9ACTN</name>